<dbReference type="KEGG" id="iod:EJO50_06130"/>
<feature type="domain" description="DSBA-like thioredoxin" evidence="1">
    <location>
        <begin position="27"/>
        <end position="205"/>
    </location>
</feature>
<dbReference type="EMBL" id="CP034433">
    <property type="protein sequence ID" value="AZN36091.1"/>
    <property type="molecule type" value="Genomic_DNA"/>
</dbReference>
<dbReference type="GO" id="GO:0016491">
    <property type="term" value="F:oxidoreductase activity"/>
    <property type="evidence" value="ECO:0007669"/>
    <property type="project" value="InterPro"/>
</dbReference>
<dbReference type="CDD" id="cd03025">
    <property type="entry name" value="DsbA_FrnE_like"/>
    <property type="match status" value="1"/>
</dbReference>
<proteinExistence type="predicted"/>
<accession>A0A3S8ZRQ8</accession>
<name>A0A3S8ZRQ8_9NEIS</name>
<dbReference type="OrthoDB" id="9813770at2"/>
<evidence type="ECO:0000313" key="3">
    <source>
        <dbReference type="Proteomes" id="UP000282438"/>
    </source>
</evidence>
<evidence type="ECO:0000259" key="1">
    <source>
        <dbReference type="Pfam" id="PF01323"/>
    </source>
</evidence>
<dbReference type="InterPro" id="IPR036249">
    <property type="entry name" value="Thioredoxin-like_sf"/>
</dbReference>
<reference evidence="2 3" key="1">
    <citation type="submission" date="2018-12" db="EMBL/GenBank/DDBJ databases">
        <title>Complete genome sequence of Iodobacter sp. H11R3.</title>
        <authorList>
            <person name="Bae J.-W."/>
        </authorList>
    </citation>
    <scope>NUCLEOTIDE SEQUENCE [LARGE SCALE GENOMIC DNA]</scope>
    <source>
        <strain evidence="2 3">H11R3</strain>
    </source>
</reference>
<evidence type="ECO:0000313" key="2">
    <source>
        <dbReference type="EMBL" id="AZN36091.1"/>
    </source>
</evidence>
<keyword evidence="3" id="KW-1185">Reference proteome</keyword>
<dbReference type="Gene3D" id="3.40.30.10">
    <property type="entry name" value="Glutaredoxin"/>
    <property type="match status" value="1"/>
</dbReference>
<dbReference type="SUPFAM" id="SSF52833">
    <property type="entry name" value="Thioredoxin-like"/>
    <property type="match status" value="1"/>
</dbReference>
<dbReference type="AlphaFoldDB" id="A0A3S8ZRQ8"/>
<dbReference type="Proteomes" id="UP000282438">
    <property type="component" value="Chromosome"/>
</dbReference>
<sequence length="226" mass="24958">MPPAGMAHSGKRCSSIFFRTLNMLHLLFDPLCGWCYGAAPALSALKAQTTLKWQLHPTGLFSHPQAMSREMASHFWSSDQRIAQITGQEFSLAYKEHILADLDTPFDSSASTLAYYLISQTVPDQSVDVLHRIQQLRYAKGTQDIADFIGLAAEFGLDAGQFAKDFAAGWPKELHTITQRAQALMQKNGLRGVPTLLLQKGGQLSVVPSSLMHKDPQNLIDFVAKQ</sequence>
<protein>
    <submittedName>
        <fullName evidence="2">DsbA family protein</fullName>
    </submittedName>
</protein>
<dbReference type="InterPro" id="IPR001853">
    <property type="entry name" value="DSBA-like_thioredoxin_dom"/>
</dbReference>
<dbReference type="Pfam" id="PF01323">
    <property type="entry name" value="DSBA"/>
    <property type="match status" value="1"/>
</dbReference>
<gene>
    <name evidence="2" type="ORF">EJO50_06130</name>
</gene>
<organism evidence="2 3">
    <name type="scientific">Iodobacter ciconiae</name>
    <dbReference type="NCBI Taxonomy" id="2496266"/>
    <lineage>
        <taxon>Bacteria</taxon>
        <taxon>Pseudomonadati</taxon>
        <taxon>Pseudomonadota</taxon>
        <taxon>Betaproteobacteria</taxon>
        <taxon>Neisseriales</taxon>
        <taxon>Chitinibacteraceae</taxon>
        <taxon>Iodobacter</taxon>
    </lineage>
</organism>